<dbReference type="OrthoDB" id="9796461at2"/>
<accession>A0A1D7VV15</accession>
<feature type="transmembrane region" description="Helical" evidence="1">
    <location>
        <begin position="174"/>
        <end position="196"/>
    </location>
</feature>
<dbReference type="PANTHER" id="PTHR23028:SF53">
    <property type="entry name" value="ACYL_TRANSF_3 DOMAIN-CONTAINING PROTEIN"/>
    <property type="match status" value="1"/>
</dbReference>
<feature type="transmembrane region" description="Helical" evidence="1">
    <location>
        <begin position="100"/>
        <end position="133"/>
    </location>
</feature>
<feature type="transmembrane region" description="Helical" evidence="1">
    <location>
        <begin position="342"/>
        <end position="363"/>
    </location>
</feature>
<dbReference type="InterPro" id="IPR002656">
    <property type="entry name" value="Acyl_transf_3_dom"/>
</dbReference>
<dbReference type="RefSeq" id="WP_069572804.1">
    <property type="nucleotide sequence ID" value="NZ_CP017157.1"/>
</dbReference>
<feature type="transmembrane region" description="Helical" evidence="1">
    <location>
        <begin position="216"/>
        <end position="237"/>
    </location>
</feature>
<evidence type="ECO:0000256" key="1">
    <source>
        <dbReference type="SAM" id="Phobius"/>
    </source>
</evidence>
<dbReference type="KEGG" id="slc:SL103_33930"/>
<organism evidence="3 4">
    <name type="scientific">Streptomyces lydicus</name>
    <dbReference type="NCBI Taxonomy" id="47763"/>
    <lineage>
        <taxon>Bacteria</taxon>
        <taxon>Bacillati</taxon>
        <taxon>Actinomycetota</taxon>
        <taxon>Actinomycetes</taxon>
        <taxon>Kitasatosporales</taxon>
        <taxon>Streptomycetaceae</taxon>
        <taxon>Streptomyces</taxon>
    </lineage>
</organism>
<keyword evidence="1" id="KW-0472">Membrane</keyword>
<keyword evidence="1" id="KW-0812">Transmembrane</keyword>
<feature type="transmembrane region" description="Helical" evidence="1">
    <location>
        <begin position="58"/>
        <end position="79"/>
    </location>
</feature>
<feature type="transmembrane region" description="Helical" evidence="1">
    <location>
        <begin position="145"/>
        <end position="167"/>
    </location>
</feature>
<feature type="transmembrane region" description="Helical" evidence="1">
    <location>
        <begin position="21"/>
        <end position="38"/>
    </location>
</feature>
<feature type="transmembrane region" description="Helical" evidence="1">
    <location>
        <begin position="301"/>
        <end position="322"/>
    </location>
</feature>
<name>A0A1D7VV15_9ACTN</name>
<gene>
    <name evidence="3" type="ORF">SL103_33930</name>
</gene>
<dbReference type="EMBL" id="CP017157">
    <property type="protein sequence ID" value="AOP50596.1"/>
    <property type="molecule type" value="Genomic_DNA"/>
</dbReference>
<keyword evidence="4" id="KW-1185">Reference proteome</keyword>
<dbReference type="InterPro" id="IPR050879">
    <property type="entry name" value="Acyltransferase_3"/>
</dbReference>
<sequence>MPTTPHPTGTTPPTPNLRSLTGLRFLALLPVFLTHAAFEGVFTDPRKSWGFLDAMGSAGYASVSFFFLLSGFVITWSYRSTDTTRRFWRRRAFRVFPNHLVAYVFAVALMLAAGTAFDVPGMVAQLFLVHAWVPDPLFIDTGNTVTWSLGADVAFYALFPLLLALVNKIKPTRLWYAAGTVALLVVALPTVALTLLPDTPAMAVGGVSRSQYWFTYFFPLSRAVECVLGMLMARIVLTGKWIRLGVLPAAALVAVGYAVAQQLPFLYRLSAVLVVPLALLTAALAVADAEGRGTPLGSRAMVWLGELSFAFYLVHQVILAYGHVLISPRDAQGGVLPRTWGTAGGITMIALSFVVSMALAWLLHNGVEKPVMRRWSRPRRQAAPRPPAKVPAT</sequence>
<reference evidence="3 4" key="1">
    <citation type="submission" date="2016-09" db="EMBL/GenBank/DDBJ databases">
        <title>Complete genome sequencing of Streptomyces lydicus 103 and metabolic pathways analysis of antibiotic biosynthesis.</title>
        <authorList>
            <person name="Jia N."/>
            <person name="Ding M.-Z."/>
            <person name="Gao F."/>
            <person name="Yuan Y.-J."/>
        </authorList>
    </citation>
    <scope>NUCLEOTIDE SEQUENCE [LARGE SCALE GENOMIC DNA]</scope>
    <source>
        <strain evidence="3 4">103</strain>
    </source>
</reference>
<dbReference type="PANTHER" id="PTHR23028">
    <property type="entry name" value="ACETYLTRANSFERASE"/>
    <property type="match status" value="1"/>
</dbReference>
<dbReference type="GO" id="GO:0016020">
    <property type="term" value="C:membrane"/>
    <property type="evidence" value="ECO:0007669"/>
    <property type="project" value="TreeGrafter"/>
</dbReference>
<dbReference type="GO" id="GO:0016747">
    <property type="term" value="F:acyltransferase activity, transferring groups other than amino-acyl groups"/>
    <property type="evidence" value="ECO:0007669"/>
    <property type="project" value="InterPro"/>
</dbReference>
<feature type="domain" description="Acyltransferase 3" evidence="2">
    <location>
        <begin position="19"/>
        <end position="356"/>
    </location>
</feature>
<dbReference type="GO" id="GO:0000271">
    <property type="term" value="P:polysaccharide biosynthetic process"/>
    <property type="evidence" value="ECO:0007669"/>
    <property type="project" value="TreeGrafter"/>
</dbReference>
<evidence type="ECO:0000259" key="2">
    <source>
        <dbReference type="Pfam" id="PF01757"/>
    </source>
</evidence>
<evidence type="ECO:0000313" key="4">
    <source>
        <dbReference type="Proteomes" id="UP000094094"/>
    </source>
</evidence>
<feature type="transmembrane region" description="Helical" evidence="1">
    <location>
        <begin position="266"/>
        <end position="289"/>
    </location>
</feature>
<dbReference type="Pfam" id="PF01757">
    <property type="entry name" value="Acyl_transf_3"/>
    <property type="match status" value="1"/>
</dbReference>
<proteinExistence type="predicted"/>
<feature type="transmembrane region" description="Helical" evidence="1">
    <location>
        <begin position="244"/>
        <end position="260"/>
    </location>
</feature>
<keyword evidence="1" id="KW-1133">Transmembrane helix</keyword>
<evidence type="ECO:0000313" key="3">
    <source>
        <dbReference type="EMBL" id="AOP50596.1"/>
    </source>
</evidence>
<dbReference type="Proteomes" id="UP000094094">
    <property type="component" value="Chromosome"/>
</dbReference>
<protein>
    <recommendedName>
        <fullName evidence="2">Acyltransferase 3 domain-containing protein</fullName>
    </recommendedName>
</protein>
<dbReference type="AlphaFoldDB" id="A0A1D7VV15"/>